<keyword evidence="3" id="KW-1185">Reference proteome</keyword>
<dbReference type="EMBL" id="FQXV01000017">
    <property type="protein sequence ID" value="SHI22014.1"/>
    <property type="molecule type" value="Genomic_DNA"/>
</dbReference>
<keyword evidence="1" id="KW-0175">Coiled coil</keyword>
<feature type="coiled-coil region" evidence="1">
    <location>
        <begin position="15"/>
        <end position="42"/>
    </location>
</feature>
<dbReference type="Proteomes" id="UP000183995">
    <property type="component" value="Unassembled WGS sequence"/>
</dbReference>
<sequence>MPRGVKRERNIGEEISLINTKITEYESKIKTLKSQLVFLQKEQEQNDLRNLNKILNESGLSVDEVAKLIKKPNSEIA</sequence>
<reference evidence="2 3" key="1">
    <citation type="submission" date="2016-11" db="EMBL/GenBank/DDBJ databases">
        <authorList>
            <person name="Jaros S."/>
            <person name="Januszkiewicz K."/>
            <person name="Wedrychowicz H."/>
        </authorList>
    </citation>
    <scope>NUCLEOTIDE SEQUENCE [LARGE SCALE GENOMIC DNA]</scope>
    <source>
        <strain evidence="2 3">DSM 10068</strain>
    </source>
</reference>
<evidence type="ECO:0000256" key="1">
    <source>
        <dbReference type="SAM" id="Coils"/>
    </source>
</evidence>
<protein>
    <submittedName>
        <fullName evidence="2">Uncharacterized protein</fullName>
    </submittedName>
</protein>
<dbReference type="AlphaFoldDB" id="A0A1M5ZCV1"/>
<proteinExistence type="predicted"/>
<organism evidence="2 3">
    <name type="scientific">Sporobacter termitidis DSM 10068</name>
    <dbReference type="NCBI Taxonomy" id="1123282"/>
    <lineage>
        <taxon>Bacteria</taxon>
        <taxon>Bacillati</taxon>
        <taxon>Bacillota</taxon>
        <taxon>Clostridia</taxon>
        <taxon>Eubacteriales</taxon>
        <taxon>Oscillospiraceae</taxon>
        <taxon>Sporobacter</taxon>
    </lineage>
</organism>
<evidence type="ECO:0000313" key="2">
    <source>
        <dbReference type="EMBL" id="SHI22014.1"/>
    </source>
</evidence>
<gene>
    <name evidence="2" type="ORF">SAMN02745823_03536</name>
</gene>
<name>A0A1M5ZCV1_9FIRM</name>
<dbReference type="RefSeq" id="WP_073082200.1">
    <property type="nucleotide sequence ID" value="NZ_FQXV01000017.1"/>
</dbReference>
<accession>A0A1M5ZCV1</accession>
<evidence type="ECO:0000313" key="3">
    <source>
        <dbReference type="Proteomes" id="UP000183995"/>
    </source>
</evidence>